<dbReference type="FunFam" id="1.10.10.10:FF:000322">
    <property type="entry name" value="Probable disease resistance protein At1g63360"/>
    <property type="match status" value="1"/>
</dbReference>
<dbReference type="SUPFAM" id="SSF52540">
    <property type="entry name" value="P-loop containing nucleoside triphosphate hydrolases"/>
    <property type="match status" value="1"/>
</dbReference>
<dbReference type="Pfam" id="PF25019">
    <property type="entry name" value="LRR_R13L1-DRL21"/>
    <property type="match status" value="1"/>
</dbReference>
<evidence type="ECO:0000313" key="10">
    <source>
        <dbReference type="EMBL" id="PON93701.1"/>
    </source>
</evidence>
<evidence type="ECO:0000256" key="1">
    <source>
        <dbReference type="ARBA" id="ARBA00022614"/>
    </source>
</evidence>
<dbReference type="InterPro" id="IPR002182">
    <property type="entry name" value="NB-ARC"/>
</dbReference>
<feature type="domain" description="R13L1/DRL21-like LRR repeat region" evidence="9">
    <location>
        <begin position="556"/>
        <end position="696"/>
    </location>
</feature>
<evidence type="ECO:0000256" key="2">
    <source>
        <dbReference type="ARBA" id="ARBA00022737"/>
    </source>
</evidence>
<feature type="domain" description="Disease resistance protein winged helix" evidence="8">
    <location>
        <begin position="410"/>
        <end position="483"/>
    </location>
</feature>
<evidence type="ECO:0000256" key="3">
    <source>
        <dbReference type="ARBA" id="ARBA00022741"/>
    </source>
</evidence>
<keyword evidence="5" id="KW-0067">ATP-binding</keyword>
<organism evidence="10 11">
    <name type="scientific">Trema orientale</name>
    <name type="common">Charcoal tree</name>
    <name type="synonym">Celtis orientalis</name>
    <dbReference type="NCBI Taxonomy" id="63057"/>
    <lineage>
        <taxon>Eukaryota</taxon>
        <taxon>Viridiplantae</taxon>
        <taxon>Streptophyta</taxon>
        <taxon>Embryophyta</taxon>
        <taxon>Tracheophyta</taxon>
        <taxon>Spermatophyta</taxon>
        <taxon>Magnoliopsida</taxon>
        <taxon>eudicotyledons</taxon>
        <taxon>Gunneridae</taxon>
        <taxon>Pentapetalae</taxon>
        <taxon>rosids</taxon>
        <taxon>fabids</taxon>
        <taxon>Rosales</taxon>
        <taxon>Cannabaceae</taxon>
        <taxon>Trema</taxon>
    </lineage>
</organism>
<dbReference type="CDD" id="cd14798">
    <property type="entry name" value="RX-CC_like"/>
    <property type="match status" value="1"/>
</dbReference>
<dbReference type="InParanoid" id="A0A2P5F7E1"/>
<proteinExistence type="predicted"/>
<evidence type="ECO:0000256" key="5">
    <source>
        <dbReference type="ARBA" id="ARBA00022840"/>
    </source>
</evidence>
<keyword evidence="3" id="KW-0547">Nucleotide-binding</keyword>
<gene>
    <name evidence="10" type="ORF">TorRG33x02_104040</name>
</gene>
<evidence type="ECO:0000259" key="6">
    <source>
        <dbReference type="Pfam" id="PF00931"/>
    </source>
</evidence>
<dbReference type="InterPro" id="IPR032675">
    <property type="entry name" value="LRR_dom_sf"/>
</dbReference>
<dbReference type="InterPro" id="IPR042197">
    <property type="entry name" value="Apaf_helical"/>
</dbReference>
<comment type="caution">
    <text evidence="10">The sequence shown here is derived from an EMBL/GenBank/DDBJ whole genome shotgun (WGS) entry which is preliminary data.</text>
</comment>
<dbReference type="Gene3D" id="1.20.5.4130">
    <property type="match status" value="1"/>
</dbReference>
<name>A0A2P5F7E1_TREOI</name>
<dbReference type="InterPro" id="IPR041118">
    <property type="entry name" value="Rx_N"/>
</dbReference>
<dbReference type="Gene3D" id="3.80.10.10">
    <property type="entry name" value="Ribonuclease Inhibitor"/>
    <property type="match status" value="2"/>
</dbReference>
<dbReference type="EMBL" id="JXTC01000056">
    <property type="protein sequence ID" value="PON93701.1"/>
    <property type="molecule type" value="Genomic_DNA"/>
</dbReference>
<feature type="domain" description="Disease resistance N-terminal" evidence="7">
    <location>
        <begin position="9"/>
        <end position="80"/>
    </location>
</feature>
<dbReference type="PANTHER" id="PTHR36766">
    <property type="entry name" value="PLANT BROAD-SPECTRUM MILDEW RESISTANCE PROTEIN RPW8"/>
    <property type="match status" value="1"/>
</dbReference>
<dbReference type="OrthoDB" id="1935327at2759"/>
<evidence type="ECO:0000259" key="9">
    <source>
        <dbReference type="Pfam" id="PF25019"/>
    </source>
</evidence>
<dbReference type="InterPro" id="IPR058922">
    <property type="entry name" value="WHD_DRP"/>
</dbReference>
<dbReference type="GO" id="GO:0006952">
    <property type="term" value="P:defense response"/>
    <property type="evidence" value="ECO:0007669"/>
    <property type="project" value="UniProtKB-KW"/>
</dbReference>
<keyword evidence="1" id="KW-0433">Leucine-rich repeat</keyword>
<dbReference type="FunFam" id="3.40.50.300:FF:001091">
    <property type="entry name" value="Probable disease resistance protein At1g61300"/>
    <property type="match status" value="1"/>
</dbReference>
<dbReference type="SUPFAM" id="SSF52058">
    <property type="entry name" value="L domain-like"/>
    <property type="match status" value="1"/>
</dbReference>
<dbReference type="GO" id="GO:0043531">
    <property type="term" value="F:ADP binding"/>
    <property type="evidence" value="ECO:0007669"/>
    <property type="project" value="InterPro"/>
</dbReference>
<dbReference type="PANTHER" id="PTHR36766:SF59">
    <property type="entry name" value="DISEASE RESISTANCE PROTEIN RGA2-LIKE"/>
    <property type="match status" value="1"/>
</dbReference>
<keyword evidence="2" id="KW-0677">Repeat</keyword>
<dbReference type="InterPro" id="IPR038005">
    <property type="entry name" value="RX-like_CC"/>
</dbReference>
<evidence type="ECO:0000259" key="7">
    <source>
        <dbReference type="Pfam" id="PF18052"/>
    </source>
</evidence>
<evidence type="ECO:0000256" key="4">
    <source>
        <dbReference type="ARBA" id="ARBA00022821"/>
    </source>
</evidence>
<reference evidence="11" key="1">
    <citation type="submission" date="2016-06" db="EMBL/GenBank/DDBJ databases">
        <title>Parallel loss of symbiosis genes in relatives of nitrogen-fixing non-legume Parasponia.</title>
        <authorList>
            <person name="Van Velzen R."/>
            <person name="Holmer R."/>
            <person name="Bu F."/>
            <person name="Rutten L."/>
            <person name="Van Zeijl A."/>
            <person name="Liu W."/>
            <person name="Santuari L."/>
            <person name="Cao Q."/>
            <person name="Sharma T."/>
            <person name="Shen D."/>
            <person name="Roswanjaya Y."/>
            <person name="Wardhani T."/>
            <person name="Kalhor M.S."/>
            <person name="Jansen J."/>
            <person name="Van den Hoogen J."/>
            <person name="Gungor B."/>
            <person name="Hartog M."/>
            <person name="Hontelez J."/>
            <person name="Verver J."/>
            <person name="Yang W.-C."/>
            <person name="Schijlen E."/>
            <person name="Repin R."/>
            <person name="Schilthuizen M."/>
            <person name="Schranz E."/>
            <person name="Heidstra R."/>
            <person name="Miyata K."/>
            <person name="Fedorova E."/>
            <person name="Kohlen W."/>
            <person name="Bisseling T."/>
            <person name="Smit S."/>
            <person name="Geurts R."/>
        </authorList>
    </citation>
    <scope>NUCLEOTIDE SEQUENCE [LARGE SCALE GENOMIC DNA]</scope>
    <source>
        <strain evidence="11">cv. RG33-2</strain>
    </source>
</reference>
<dbReference type="InterPro" id="IPR036388">
    <property type="entry name" value="WH-like_DNA-bd_sf"/>
</dbReference>
<dbReference type="Gene3D" id="1.10.8.430">
    <property type="entry name" value="Helical domain of apoptotic protease-activating factors"/>
    <property type="match status" value="1"/>
</dbReference>
<evidence type="ECO:0000313" key="11">
    <source>
        <dbReference type="Proteomes" id="UP000237000"/>
    </source>
</evidence>
<keyword evidence="11" id="KW-1185">Reference proteome</keyword>
<protein>
    <submittedName>
        <fullName evidence="10">NB-ARC domain, LRR domain containing protein</fullName>
    </submittedName>
</protein>
<dbReference type="Gene3D" id="1.10.10.10">
    <property type="entry name" value="Winged helix-like DNA-binding domain superfamily/Winged helix DNA-binding domain"/>
    <property type="match status" value="1"/>
</dbReference>
<keyword evidence="4" id="KW-0611">Plant defense</keyword>
<dbReference type="Pfam" id="PF00931">
    <property type="entry name" value="NB-ARC"/>
    <property type="match status" value="1"/>
</dbReference>
<dbReference type="InterPro" id="IPR027417">
    <property type="entry name" value="P-loop_NTPase"/>
</dbReference>
<dbReference type="GO" id="GO:0051707">
    <property type="term" value="P:response to other organism"/>
    <property type="evidence" value="ECO:0007669"/>
    <property type="project" value="UniProtKB-ARBA"/>
</dbReference>
<dbReference type="Gene3D" id="3.40.50.300">
    <property type="entry name" value="P-loop containing nucleotide triphosphate hydrolases"/>
    <property type="match status" value="1"/>
</dbReference>
<dbReference type="GO" id="GO:0005524">
    <property type="term" value="F:ATP binding"/>
    <property type="evidence" value="ECO:0007669"/>
    <property type="project" value="UniProtKB-KW"/>
</dbReference>
<feature type="domain" description="NB-ARC" evidence="6">
    <location>
        <begin position="170"/>
        <end position="325"/>
    </location>
</feature>
<dbReference type="PRINTS" id="PR00364">
    <property type="entry name" value="DISEASERSIST"/>
</dbReference>
<dbReference type="Proteomes" id="UP000237000">
    <property type="component" value="Unassembled WGS sequence"/>
</dbReference>
<dbReference type="AlphaFoldDB" id="A0A2P5F7E1"/>
<dbReference type="STRING" id="63057.A0A2P5F7E1"/>
<sequence length="1058" mass="120160">MADLVLSSVLQVIVDRLTTFVQEKFGSLLDIKEDMEKLQATLPMIQAVLEDAEAKRATKPAVRIWLSQLEDVAYEAEGLLLLLSHGSSFMNRQYANKVKETLRTLEKAVDEGLGINLRESVADPGEWECRRETSSFVVESDVYGREEDREKIVELLLSSEAIQGGGGGGGTVSCIAIIGMGGLGKTTLAQLAYNDEKVIQHFDVRVWVFVSDHFDVTNIMITVIESLTKDKCYNSNMDALHLSVRSLLRNKRYLIVLDDVWTEDQDDWDKLRPLFCGGVDGSKILITTRSKRVAFVATFPMFPYNLKELSEDACMSLFTQRAFRQGEEAKHPTLLPIGQQIVRKCGGLALAAKALGSLMRFKRDVREWLFVRDSELWNLSEYESRILPALKLSYSHLPIHLKRCLSFCSIFPRNYEFKKEKLIRLWMAEGLIQPNSSSGGKEKEDVGNDYFTDLLWMSFFQEIKQYENGVVIGYKMHDIIYDLLQFVTSSEYTIRQQCGFGTATSSKRIRHASVVCDFRSSTIPEDLYEAGHRLRTLLLFSEGEKQDTFLLGYLMLRGSLKITNLENIDIRWMFGFKPTSQIESLGLYWGSDDGCPNITLEDESMIGRFKERKQTDSSRPKQWIPYNPVKGEVVLEKLKPSHYLKRLLIKGYPGFKFPSWDVPYLNMVDLISCNRSKYLPTLGNLQFLTSLSLREMHGIRCIGREFYSEGNKKPFPVLKELVLVDFPNLEEWLSPDVDGDAFPNLRKLVINKCPKLTVMPPILSLRHLDIRDCNAVVLDSFQNLRSLEALVIEEVRDLYYFSGAFPINNPLLKTLEIKSCPCLCFLPNDWENLDALKSLVIRWCGKLNSLPRSMQYLRALESLEIGDCHSLTSLPDGGNRGLTNLRSLSIENCNNLNSLSMGFRHLTSLEVLTIMYCPSVVALPQSVEHLSALRSLSILCCPQLAFLPEELQNLMLLHSLEIRSCPGLTVIPEWIGKLVSLRSLAISDRRSVTLLPEGIKRLTALQHLSIQECPLLQQRCKPQCGEDWPKIAHVPYKHIESPKLIKRPGEEGSSSSHD</sequence>
<evidence type="ECO:0000259" key="8">
    <source>
        <dbReference type="Pfam" id="PF23559"/>
    </source>
</evidence>
<dbReference type="InterPro" id="IPR056789">
    <property type="entry name" value="LRR_R13L1-DRL21"/>
</dbReference>
<accession>A0A2P5F7E1</accession>
<dbReference type="Pfam" id="PF18052">
    <property type="entry name" value="Rx_N"/>
    <property type="match status" value="1"/>
</dbReference>
<dbReference type="Pfam" id="PF23559">
    <property type="entry name" value="WHD_DRP"/>
    <property type="match status" value="1"/>
</dbReference>